<dbReference type="InterPro" id="IPR023201">
    <property type="entry name" value="SecY_dom_sf"/>
</dbReference>
<gene>
    <name evidence="2" type="ORF">S01H1_70881</name>
</gene>
<dbReference type="EMBL" id="BARS01047162">
    <property type="protein sequence ID" value="GAG37038.1"/>
    <property type="molecule type" value="Genomic_DNA"/>
</dbReference>
<dbReference type="InterPro" id="IPR002208">
    <property type="entry name" value="SecY/SEC61-alpha"/>
</dbReference>
<accession>X0XK80</accession>
<protein>
    <recommendedName>
        <fullName evidence="3">Preprotein translocase subunit SecY</fullName>
    </recommendedName>
</protein>
<keyword evidence="1" id="KW-0472">Membrane</keyword>
<evidence type="ECO:0000256" key="1">
    <source>
        <dbReference type="SAM" id="Phobius"/>
    </source>
</evidence>
<dbReference type="GO" id="GO:0016020">
    <property type="term" value="C:membrane"/>
    <property type="evidence" value="ECO:0007669"/>
    <property type="project" value="InterPro"/>
</dbReference>
<evidence type="ECO:0008006" key="3">
    <source>
        <dbReference type="Google" id="ProtNLM"/>
    </source>
</evidence>
<feature type="transmembrane region" description="Helical" evidence="1">
    <location>
        <begin position="135"/>
        <end position="153"/>
    </location>
</feature>
<keyword evidence="1" id="KW-0812">Transmembrane</keyword>
<feature type="non-terminal residue" evidence="2">
    <location>
        <position position="166"/>
    </location>
</feature>
<feature type="transmembrane region" description="Helical" evidence="1">
    <location>
        <begin position="88"/>
        <end position="108"/>
    </location>
</feature>
<dbReference type="AlphaFoldDB" id="X0XK80"/>
<keyword evidence="1" id="KW-1133">Transmembrane helix</keyword>
<dbReference type="GO" id="GO:0015031">
    <property type="term" value="P:protein transport"/>
    <property type="evidence" value="ECO:0007669"/>
    <property type="project" value="InterPro"/>
</dbReference>
<proteinExistence type="predicted"/>
<feature type="transmembrane region" description="Helical" evidence="1">
    <location>
        <begin position="20"/>
        <end position="39"/>
    </location>
</feature>
<organism evidence="2">
    <name type="scientific">marine sediment metagenome</name>
    <dbReference type="NCBI Taxonomy" id="412755"/>
    <lineage>
        <taxon>unclassified sequences</taxon>
        <taxon>metagenomes</taxon>
        <taxon>ecological metagenomes</taxon>
    </lineage>
</organism>
<name>X0XK80_9ZZZZ</name>
<sequence length="166" mass="18029">MFSTINNIFRIPELRKKVMITLGLLAAYRIGFSIPIPGVNIRMFRDGLLSVSDLFGDALGVGAEGASTGLAGIVANLGAITGGAWQSGAVFCLGIMPYITASIIFSLLQKIIPSLERMAKEGEAGQQKINQYTRYVTVLLCLIHSLFIFYQILPPGMWEGERTPFA</sequence>
<dbReference type="Pfam" id="PF00344">
    <property type="entry name" value="SecY"/>
    <property type="match status" value="1"/>
</dbReference>
<comment type="caution">
    <text evidence="2">The sequence shown here is derived from an EMBL/GenBank/DDBJ whole genome shotgun (WGS) entry which is preliminary data.</text>
</comment>
<reference evidence="2" key="1">
    <citation type="journal article" date="2014" name="Front. Microbiol.">
        <title>High frequency of phylogenetically diverse reductive dehalogenase-homologous genes in deep subseafloor sedimentary metagenomes.</title>
        <authorList>
            <person name="Kawai M."/>
            <person name="Futagami T."/>
            <person name="Toyoda A."/>
            <person name="Takaki Y."/>
            <person name="Nishi S."/>
            <person name="Hori S."/>
            <person name="Arai W."/>
            <person name="Tsubouchi T."/>
            <person name="Morono Y."/>
            <person name="Uchiyama I."/>
            <person name="Ito T."/>
            <person name="Fujiyama A."/>
            <person name="Inagaki F."/>
            <person name="Takami H."/>
        </authorList>
    </citation>
    <scope>NUCLEOTIDE SEQUENCE</scope>
    <source>
        <strain evidence="2">Expedition CK06-06</strain>
    </source>
</reference>
<dbReference type="PANTHER" id="PTHR10906">
    <property type="entry name" value="SECY/SEC61-ALPHA FAMILY MEMBER"/>
    <property type="match status" value="1"/>
</dbReference>
<dbReference type="Gene3D" id="1.10.3370.10">
    <property type="entry name" value="SecY subunit domain"/>
    <property type="match status" value="1"/>
</dbReference>
<dbReference type="SUPFAM" id="SSF103491">
    <property type="entry name" value="Preprotein translocase SecY subunit"/>
    <property type="match status" value="1"/>
</dbReference>
<evidence type="ECO:0000313" key="2">
    <source>
        <dbReference type="EMBL" id="GAG37038.1"/>
    </source>
</evidence>